<dbReference type="EMBL" id="JAFFZS010000025">
    <property type="protein sequence ID" value="MBN0047429.1"/>
    <property type="molecule type" value="Genomic_DNA"/>
</dbReference>
<name>A0ABS2VWM9_STRAS</name>
<dbReference type="Proteomes" id="UP000788262">
    <property type="component" value="Unassembled WGS sequence"/>
</dbReference>
<proteinExistence type="predicted"/>
<keyword evidence="2" id="KW-0812">Transmembrane</keyword>
<evidence type="ECO:0000313" key="3">
    <source>
        <dbReference type="EMBL" id="MBN0047429.1"/>
    </source>
</evidence>
<protein>
    <recommendedName>
        <fullName evidence="5">Integral membrane protein</fullName>
    </recommendedName>
</protein>
<evidence type="ECO:0000256" key="1">
    <source>
        <dbReference type="SAM" id="MobiDB-lite"/>
    </source>
</evidence>
<feature type="compositionally biased region" description="Basic residues" evidence="1">
    <location>
        <begin position="221"/>
        <end position="230"/>
    </location>
</feature>
<evidence type="ECO:0008006" key="5">
    <source>
        <dbReference type="Google" id="ProtNLM"/>
    </source>
</evidence>
<evidence type="ECO:0000313" key="4">
    <source>
        <dbReference type="Proteomes" id="UP000788262"/>
    </source>
</evidence>
<feature type="region of interest" description="Disordered" evidence="1">
    <location>
        <begin position="221"/>
        <end position="244"/>
    </location>
</feature>
<feature type="transmembrane region" description="Helical" evidence="2">
    <location>
        <begin position="140"/>
        <end position="158"/>
    </location>
</feature>
<keyword evidence="4" id="KW-1185">Reference proteome</keyword>
<organism evidence="3 4">
    <name type="scientific">Streptomyces actuosus</name>
    <dbReference type="NCBI Taxonomy" id="1885"/>
    <lineage>
        <taxon>Bacteria</taxon>
        <taxon>Bacillati</taxon>
        <taxon>Actinomycetota</taxon>
        <taxon>Actinomycetes</taxon>
        <taxon>Kitasatosporales</taxon>
        <taxon>Streptomycetaceae</taxon>
        <taxon>Streptomyces</taxon>
    </lineage>
</organism>
<accession>A0ABS2VWM9</accession>
<feature type="transmembrane region" description="Helical" evidence="2">
    <location>
        <begin position="55"/>
        <end position="76"/>
    </location>
</feature>
<sequence>MRPVRAVLFAALCVVTTALGHTLMSGEFLPWWAVGLAFAAVVPGGWWLTGRERAALTVVGSTVAAQALLHLLFVAASRPVPVGDGAEATSGACCSGMPGTMSLSPMGMTMRHGMPTGGSGPLPGPSGSGFVSAVTHGGSVGMLLAHVLAAALCGLWLWRGEAAVHRTGRTLAAFLVAPLRRILRASSGTRGLTGTRSCRAVRHGAEHWRPTESVLRHVVVRRGPPRRRPRTGCPSPRLPRPARS</sequence>
<feature type="transmembrane region" description="Helical" evidence="2">
    <location>
        <begin position="30"/>
        <end position="48"/>
    </location>
</feature>
<evidence type="ECO:0000256" key="2">
    <source>
        <dbReference type="SAM" id="Phobius"/>
    </source>
</evidence>
<reference evidence="3 4" key="1">
    <citation type="submission" date="2021-02" db="EMBL/GenBank/DDBJ databases">
        <title>Whole genome sequencing of Streptomyces actuosus VRA1.</title>
        <authorList>
            <person name="Sen G."/>
            <person name="Sen A."/>
        </authorList>
    </citation>
    <scope>NUCLEOTIDE SEQUENCE [LARGE SCALE GENOMIC DNA]</scope>
    <source>
        <strain evidence="3 4">VRA1</strain>
    </source>
</reference>
<keyword evidence="2" id="KW-0472">Membrane</keyword>
<keyword evidence="2" id="KW-1133">Transmembrane helix</keyword>
<gene>
    <name evidence="3" type="ORF">JS756_25655</name>
</gene>
<comment type="caution">
    <text evidence="3">The sequence shown here is derived from an EMBL/GenBank/DDBJ whole genome shotgun (WGS) entry which is preliminary data.</text>
</comment>